<dbReference type="PATRIC" id="fig|1300222.3.peg.1138"/>
<dbReference type="EMBL" id="APBN01000002">
    <property type="protein sequence ID" value="EMT53451.1"/>
    <property type="molecule type" value="Genomic_DNA"/>
</dbReference>
<organism evidence="4 5">
    <name type="scientific">Brevibacillus borstelensis AK1</name>
    <dbReference type="NCBI Taxonomy" id="1300222"/>
    <lineage>
        <taxon>Bacteria</taxon>
        <taxon>Bacillati</taxon>
        <taxon>Bacillota</taxon>
        <taxon>Bacilli</taxon>
        <taxon>Bacillales</taxon>
        <taxon>Paenibacillaceae</taxon>
        <taxon>Brevibacillus</taxon>
    </lineage>
</organism>
<accession>M8E2E4</accession>
<sequence length="332" mass="36616">MGTMEQVLIIGAGPCGLAAAVELKRQGIDPLVIEKGTLVNSIYRYPTYMIFHSTPELLEIGDIPFSTPNEKPTRLEALQYYRLVAARNQLRINSYETVVHVEKVNGGFSVQSVDRFQTKHTYTCRYLVIATGYFDNPNRLDVPGEKLDKVSSFFTEAHPYAGMKVAIIGGNNSAVDAAMELERAGAEVTVICRKPQLSDRVKAWTRPVFESLAAKGRIQVLYSTTVKEITERNLVVVTEGREVTLENDFVFSLIGFRPDRSVLRSLGAATNPQTGEPVHNPDTMETNVPGLYIAGVIASGEHANAIFIENGRHHGKLIAEHIASLEKSKEQG</sequence>
<dbReference type="InterPro" id="IPR050097">
    <property type="entry name" value="Ferredoxin-NADP_redctase_2"/>
</dbReference>
<evidence type="ECO:0000256" key="3">
    <source>
        <dbReference type="ARBA" id="ARBA00023002"/>
    </source>
</evidence>
<comment type="caution">
    <text evidence="4">The sequence shown here is derived from an EMBL/GenBank/DDBJ whole genome shotgun (WGS) entry which is preliminary data.</text>
</comment>
<dbReference type="PANTHER" id="PTHR48105">
    <property type="entry name" value="THIOREDOXIN REDUCTASE 1-RELATED-RELATED"/>
    <property type="match status" value="1"/>
</dbReference>
<comment type="cofactor">
    <cofactor evidence="1">
        <name>FAD</name>
        <dbReference type="ChEBI" id="CHEBI:57692"/>
    </cofactor>
</comment>
<proteinExistence type="predicted"/>
<dbReference type="InterPro" id="IPR023856">
    <property type="entry name" value="Bdr"/>
</dbReference>
<reference evidence="4 5" key="1">
    <citation type="submission" date="2013-03" db="EMBL/GenBank/DDBJ databases">
        <title>Assembly of a new bacterial strain Brevibacillus borstelensis AK1.</title>
        <authorList>
            <person name="Rajan I."/>
            <person name="PoliReddy D."/>
            <person name="Sugumar T."/>
            <person name="Rathinam K."/>
            <person name="Alqarawi S."/>
            <person name="Khalil A.B."/>
            <person name="Sivakumar N."/>
        </authorList>
    </citation>
    <scope>NUCLEOTIDE SEQUENCE [LARGE SCALE GENOMIC DNA]</scope>
    <source>
        <strain evidence="4 5">AK1</strain>
    </source>
</reference>
<protein>
    <recommendedName>
        <fullName evidence="6">FAD-dependent pyridine nucleotide-disulfide oxidoreductase</fullName>
    </recommendedName>
</protein>
<gene>
    <name evidence="4" type="ORF">I532_05545</name>
</gene>
<keyword evidence="5" id="KW-1185">Reference proteome</keyword>
<dbReference type="PRINTS" id="PR00368">
    <property type="entry name" value="FADPNR"/>
</dbReference>
<dbReference type="Gene3D" id="3.50.50.60">
    <property type="entry name" value="FAD/NAD(P)-binding domain"/>
    <property type="match status" value="1"/>
</dbReference>
<evidence type="ECO:0008006" key="6">
    <source>
        <dbReference type="Google" id="ProtNLM"/>
    </source>
</evidence>
<evidence type="ECO:0000313" key="5">
    <source>
        <dbReference type="Proteomes" id="UP000012081"/>
    </source>
</evidence>
<keyword evidence="2" id="KW-0285">Flavoprotein</keyword>
<name>M8E2E4_9BACL</name>
<evidence type="ECO:0000256" key="2">
    <source>
        <dbReference type="ARBA" id="ARBA00022630"/>
    </source>
</evidence>
<dbReference type="AlphaFoldDB" id="M8E2E4"/>
<evidence type="ECO:0000313" key="4">
    <source>
        <dbReference type="EMBL" id="EMT53451.1"/>
    </source>
</evidence>
<dbReference type="Proteomes" id="UP000012081">
    <property type="component" value="Unassembled WGS sequence"/>
</dbReference>
<dbReference type="STRING" id="1300222.I532_05545"/>
<dbReference type="Pfam" id="PF13738">
    <property type="entry name" value="Pyr_redox_3"/>
    <property type="match status" value="1"/>
</dbReference>
<dbReference type="InterPro" id="IPR036188">
    <property type="entry name" value="FAD/NAD-bd_sf"/>
</dbReference>
<dbReference type="GO" id="GO:0016491">
    <property type="term" value="F:oxidoreductase activity"/>
    <property type="evidence" value="ECO:0007669"/>
    <property type="project" value="UniProtKB-KW"/>
</dbReference>
<keyword evidence="3" id="KW-0560">Oxidoreductase</keyword>
<dbReference type="PRINTS" id="PR00469">
    <property type="entry name" value="PNDRDTASEII"/>
</dbReference>
<dbReference type="SUPFAM" id="SSF51905">
    <property type="entry name" value="FAD/NAD(P)-binding domain"/>
    <property type="match status" value="1"/>
</dbReference>
<dbReference type="NCBIfam" id="TIGR04018">
    <property type="entry name" value="Bthiol_YpdA"/>
    <property type="match status" value="1"/>
</dbReference>
<evidence type="ECO:0000256" key="1">
    <source>
        <dbReference type="ARBA" id="ARBA00001974"/>
    </source>
</evidence>